<sequence length="584" mass="61489">MSDSTASGNPDSDTPDLPQMSASVADGPEAPADDLALERNYLAELEGKSWPVKLGGYIKLSGPGWLQSALTLGGGSLATGMYLGVLGGYGMLWLQPLAMILGIIMLSAIGYVTLTTGQRPFGLINRHVNPVLGWSWLIASLMANMVWALPQYALANGVMKQNLLPSLLGNESTLGSTEVMGLNAATVVIVAFILLIVVAITWSYGSGHWGVRVYEWMLKITVGLIVACFIGVVVRISLVGDGLPWGEIFAGFVPNLGTMFRPAAGFGPILEGLRNVDAEAATYWAAQIEQQQRDVLMGAFATAVGINMTFLLPYSMLGRGWRKEHRGLAIFDLSTGMFIPFLLATSCVVIASASQFHLKADTGASASPEVVNGLIEGRIKATGGEIADASTEERKLASMLVKRDVGGLSEALTPLLGRGTADIVFGFGVLAMALSTITLLMLVSGFVICELMNVPASGWPMRIGSLAACTGVLGPFIWGEAQAWLAVPTSVFGLVLLPIAYVTFLALMNSKAVLGDQRPTGGKRVLVNTLMLLSTVAALFGSGWAVVGKLGLPASIGLLVVVVILLIAGEVFRRTRSLTTDGDA</sequence>
<proteinExistence type="predicted"/>
<feature type="transmembrane region" description="Helical" evidence="6">
    <location>
        <begin position="484"/>
        <end position="504"/>
    </location>
</feature>
<keyword evidence="2 6" id="KW-0812">Transmembrane</keyword>
<evidence type="ECO:0000256" key="4">
    <source>
        <dbReference type="ARBA" id="ARBA00023136"/>
    </source>
</evidence>
<dbReference type="Pfam" id="PF01566">
    <property type="entry name" value="Nramp"/>
    <property type="match status" value="1"/>
</dbReference>
<evidence type="ECO:0000256" key="6">
    <source>
        <dbReference type="SAM" id="Phobius"/>
    </source>
</evidence>
<feature type="transmembrane region" description="Helical" evidence="6">
    <location>
        <begin position="216"/>
        <end position="238"/>
    </location>
</feature>
<dbReference type="RefSeq" id="WP_145363388.1">
    <property type="nucleotide sequence ID" value="NZ_CP036268.1"/>
</dbReference>
<evidence type="ECO:0000256" key="2">
    <source>
        <dbReference type="ARBA" id="ARBA00022692"/>
    </source>
</evidence>
<name>A0A517R030_9PLAN</name>
<evidence type="ECO:0000313" key="8">
    <source>
        <dbReference type="Proteomes" id="UP000317318"/>
    </source>
</evidence>
<protein>
    <submittedName>
        <fullName evidence="7">Natural resistance-associated macrophage protein</fullName>
    </submittedName>
</protein>
<evidence type="ECO:0000313" key="7">
    <source>
        <dbReference type="EMBL" id="QDT37257.1"/>
    </source>
</evidence>
<reference evidence="7 8" key="1">
    <citation type="submission" date="2019-02" db="EMBL/GenBank/DDBJ databases">
        <title>Deep-cultivation of Planctomycetes and their phenomic and genomic characterization uncovers novel biology.</title>
        <authorList>
            <person name="Wiegand S."/>
            <person name="Jogler M."/>
            <person name="Boedeker C."/>
            <person name="Pinto D."/>
            <person name="Vollmers J."/>
            <person name="Rivas-Marin E."/>
            <person name="Kohn T."/>
            <person name="Peeters S.H."/>
            <person name="Heuer A."/>
            <person name="Rast P."/>
            <person name="Oberbeckmann S."/>
            <person name="Bunk B."/>
            <person name="Jeske O."/>
            <person name="Meyerdierks A."/>
            <person name="Storesund J.E."/>
            <person name="Kallscheuer N."/>
            <person name="Luecker S."/>
            <person name="Lage O.M."/>
            <person name="Pohl T."/>
            <person name="Merkel B.J."/>
            <person name="Hornburger P."/>
            <person name="Mueller R.-W."/>
            <person name="Bruemmer F."/>
            <person name="Labrenz M."/>
            <person name="Spormann A.M."/>
            <person name="Op den Camp H."/>
            <person name="Overmann J."/>
            <person name="Amann R."/>
            <person name="Jetten M.S.M."/>
            <person name="Mascher T."/>
            <person name="Medema M.H."/>
            <person name="Devos D.P."/>
            <person name="Kaster A.-K."/>
            <person name="Ovreas L."/>
            <person name="Rohde M."/>
            <person name="Galperin M.Y."/>
            <person name="Jogler C."/>
        </authorList>
    </citation>
    <scope>NUCLEOTIDE SEQUENCE [LARGE SCALE GENOMIC DNA]</scope>
    <source>
        <strain evidence="7 8">Pan189</strain>
    </source>
</reference>
<accession>A0A517R030</accession>
<feature type="transmembrane region" description="Helical" evidence="6">
    <location>
        <begin position="295"/>
        <end position="317"/>
    </location>
</feature>
<feature type="compositionally biased region" description="Polar residues" evidence="5">
    <location>
        <begin position="1"/>
        <end position="12"/>
    </location>
</feature>
<feature type="transmembrane region" description="Helical" evidence="6">
    <location>
        <begin position="423"/>
        <end position="447"/>
    </location>
</feature>
<feature type="region of interest" description="Disordered" evidence="5">
    <location>
        <begin position="1"/>
        <end position="31"/>
    </location>
</feature>
<keyword evidence="3 6" id="KW-1133">Transmembrane helix</keyword>
<keyword evidence="8" id="KW-1185">Reference proteome</keyword>
<dbReference type="GO" id="GO:0016020">
    <property type="term" value="C:membrane"/>
    <property type="evidence" value="ECO:0007669"/>
    <property type="project" value="UniProtKB-SubCell"/>
</dbReference>
<feature type="transmembrane region" description="Helical" evidence="6">
    <location>
        <begin position="459"/>
        <end position="478"/>
    </location>
</feature>
<dbReference type="EMBL" id="CP036268">
    <property type="protein sequence ID" value="QDT37257.1"/>
    <property type="molecule type" value="Genomic_DNA"/>
</dbReference>
<keyword evidence="4 6" id="KW-0472">Membrane</keyword>
<evidence type="ECO:0000256" key="1">
    <source>
        <dbReference type="ARBA" id="ARBA00004141"/>
    </source>
</evidence>
<evidence type="ECO:0000256" key="5">
    <source>
        <dbReference type="SAM" id="MobiDB-lite"/>
    </source>
</evidence>
<comment type="subcellular location">
    <subcellularLocation>
        <location evidence="1">Membrane</location>
        <topology evidence="1">Multi-pass membrane protein</topology>
    </subcellularLocation>
</comment>
<feature type="transmembrane region" description="Helical" evidence="6">
    <location>
        <begin position="552"/>
        <end position="572"/>
    </location>
</feature>
<feature type="transmembrane region" description="Helical" evidence="6">
    <location>
        <begin position="97"/>
        <end position="116"/>
    </location>
</feature>
<dbReference type="InterPro" id="IPR001046">
    <property type="entry name" value="NRAMP_fam"/>
</dbReference>
<evidence type="ECO:0000256" key="3">
    <source>
        <dbReference type="ARBA" id="ARBA00022989"/>
    </source>
</evidence>
<dbReference type="AlphaFoldDB" id="A0A517R030"/>
<feature type="transmembrane region" description="Helical" evidence="6">
    <location>
        <begin position="128"/>
        <end position="149"/>
    </location>
</feature>
<feature type="transmembrane region" description="Helical" evidence="6">
    <location>
        <begin position="329"/>
        <end position="351"/>
    </location>
</feature>
<gene>
    <name evidence="7" type="ORF">Pan189_16300</name>
</gene>
<dbReference type="GO" id="GO:0046873">
    <property type="term" value="F:metal ion transmembrane transporter activity"/>
    <property type="evidence" value="ECO:0007669"/>
    <property type="project" value="InterPro"/>
</dbReference>
<feature type="transmembrane region" description="Helical" evidence="6">
    <location>
        <begin position="525"/>
        <end position="546"/>
    </location>
</feature>
<dbReference type="OrthoDB" id="236847at2"/>
<organism evidence="7 8">
    <name type="scientific">Stratiformator vulcanicus</name>
    <dbReference type="NCBI Taxonomy" id="2527980"/>
    <lineage>
        <taxon>Bacteria</taxon>
        <taxon>Pseudomonadati</taxon>
        <taxon>Planctomycetota</taxon>
        <taxon>Planctomycetia</taxon>
        <taxon>Planctomycetales</taxon>
        <taxon>Planctomycetaceae</taxon>
        <taxon>Stratiformator</taxon>
    </lineage>
</organism>
<dbReference type="KEGG" id="svp:Pan189_16300"/>
<feature type="transmembrane region" description="Helical" evidence="6">
    <location>
        <begin position="182"/>
        <end position="204"/>
    </location>
</feature>
<dbReference type="Proteomes" id="UP000317318">
    <property type="component" value="Chromosome"/>
</dbReference>